<comment type="similarity">
    <text evidence="2">Belongs to the DivIVA family.</text>
</comment>
<sequence>MRLARHGPAHGRPSHRSRCADHRHPHRILGDHDLGRESAVTRQDPFAGRPAQSPYTIRHKTFGTRRKGLDQNEVTAYLGDLADQIEYADADRAELRAEVERLRSSTPDADQRAHITAHAVGLLSQAQQIADNLVAEAEQYAKDLVETARTQQRDALAQARDSVESAVKHFPASDAPVADLEYVRTFTRVAHVQLRSVLDALAEQVERLGHLPQVPAEATPPPPDAEVLWWNDLSAGPDGGGVQETPTVAGHRRPI</sequence>
<dbReference type="Pfam" id="PF05103">
    <property type="entry name" value="DivIVA"/>
    <property type="match status" value="1"/>
</dbReference>
<keyword evidence="6 9" id="KW-0175">Coiled coil</keyword>
<dbReference type="PANTHER" id="PTHR35794:SF2">
    <property type="entry name" value="CELL DIVISION PROTEIN DIVIVA"/>
    <property type="match status" value="1"/>
</dbReference>
<evidence type="ECO:0000256" key="1">
    <source>
        <dbReference type="ARBA" id="ARBA00004496"/>
    </source>
</evidence>
<evidence type="ECO:0000256" key="10">
    <source>
        <dbReference type="SAM" id="MobiDB-lite"/>
    </source>
</evidence>
<evidence type="ECO:0000256" key="5">
    <source>
        <dbReference type="ARBA" id="ARBA00022618"/>
    </source>
</evidence>
<comment type="caution">
    <text evidence="11">The sequence shown here is derived from an EMBL/GenBank/DDBJ whole genome shotgun (WGS) entry which is preliminary data.</text>
</comment>
<keyword evidence="7" id="KW-0131">Cell cycle</keyword>
<keyword evidence="5" id="KW-0132">Cell division</keyword>
<feature type="region of interest" description="Disordered" evidence="10">
    <location>
        <begin position="1"/>
        <end position="36"/>
    </location>
</feature>
<keyword evidence="12" id="KW-1185">Reference proteome</keyword>
<reference evidence="11 12" key="1">
    <citation type="submission" date="2019-02" db="EMBL/GenBank/DDBJ databases">
        <title>Kribbella capetownensis sp. nov. and Kribbella speibonae sp. nov., isolated from soil.</title>
        <authorList>
            <person name="Curtis S.M."/>
            <person name="Norton I."/>
            <person name="Everest G.J."/>
            <person name="Meyers P.R."/>
        </authorList>
    </citation>
    <scope>NUCLEOTIDE SEQUENCE [LARGE SCALE GENOMIC DNA]</scope>
    <source>
        <strain evidence="11 12">YM53</strain>
    </source>
</reference>
<organism evidence="11 12">
    <name type="scientific">Kribbella capetownensis</name>
    <dbReference type="NCBI Taxonomy" id="1572659"/>
    <lineage>
        <taxon>Bacteria</taxon>
        <taxon>Bacillati</taxon>
        <taxon>Actinomycetota</taxon>
        <taxon>Actinomycetes</taxon>
        <taxon>Propionibacteriales</taxon>
        <taxon>Kribbellaceae</taxon>
        <taxon>Kribbella</taxon>
    </lineage>
</organism>
<evidence type="ECO:0000256" key="3">
    <source>
        <dbReference type="ARBA" id="ARBA00018787"/>
    </source>
</evidence>
<keyword evidence="4" id="KW-0963">Cytoplasm</keyword>
<evidence type="ECO:0000313" key="12">
    <source>
        <dbReference type="Proteomes" id="UP000293342"/>
    </source>
</evidence>
<feature type="compositionally biased region" description="Basic residues" evidence="10">
    <location>
        <begin position="1"/>
        <end position="17"/>
    </location>
</feature>
<feature type="region of interest" description="Disordered" evidence="10">
    <location>
        <begin position="233"/>
        <end position="255"/>
    </location>
</feature>
<dbReference type="InterPro" id="IPR019933">
    <property type="entry name" value="DivIVA_domain"/>
</dbReference>
<proteinExistence type="inferred from homology"/>
<evidence type="ECO:0000313" key="11">
    <source>
        <dbReference type="EMBL" id="TCC44513.1"/>
    </source>
</evidence>
<dbReference type="Gene3D" id="6.10.250.660">
    <property type="match status" value="1"/>
</dbReference>
<feature type="coiled-coil region" evidence="9">
    <location>
        <begin position="85"/>
        <end position="143"/>
    </location>
</feature>
<dbReference type="NCBIfam" id="TIGR03544">
    <property type="entry name" value="DivI1A_domain"/>
    <property type="match status" value="1"/>
</dbReference>
<dbReference type="OrthoDB" id="4946401at2"/>
<evidence type="ECO:0000256" key="9">
    <source>
        <dbReference type="SAM" id="Coils"/>
    </source>
</evidence>
<feature type="compositionally biased region" description="Basic and acidic residues" evidence="10">
    <location>
        <begin position="18"/>
        <end position="36"/>
    </location>
</feature>
<gene>
    <name evidence="11" type="ORF">E0H75_33620</name>
</gene>
<protein>
    <recommendedName>
        <fullName evidence="3">Cell wall synthesis protein Wag31</fullName>
    </recommendedName>
    <alternativeName>
        <fullName evidence="8">Antigen 84</fullName>
    </alternativeName>
</protein>
<comment type="subcellular location">
    <subcellularLocation>
        <location evidence="1">Cytoplasm</location>
    </subcellularLocation>
</comment>
<dbReference type="EMBL" id="SJKD01000009">
    <property type="protein sequence ID" value="TCC44513.1"/>
    <property type="molecule type" value="Genomic_DNA"/>
</dbReference>
<name>A0A4R0JCG5_9ACTN</name>
<dbReference type="GO" id="GO:0051301">
    <property type="term" value="P:cell division"/>
    <property type="evidence" value="ECO:0007669"/>
    <property type="project" value="UniProtKB-KW"/>
</dbReference>
<dbReference type="InterPro" id="IPR007793">
    <property type="entry name" value="DivIVA_fam"/>
</dbReference>
<evidence type="ECO:0000256" key="6">
    <source>
        <dbReference type="ARBA" id="ARBA00023054"/>
    </source>
</evidence>
<accession>A0A4R0JCG5</accession>
<evidence type="ECO:0000256" key="7">
    <source>
        <dbReference type="ARBA" id="ARBA00023306"/>
    </source>
</evidence>
<evidence type="ECO:0000256" key="2">
    <source>
        <dbReference type="ARBA" id="ARBA00009008"/>
    </source>
</evidence>
<evidence type="ECO:0000256" key="8">
    <source>
        <dbReference type="ARBA" id="ARBA00031737"/>
    </source>
</evidence>
<evidence type="ECO:0000256" key="4">
    <source>
        <dbReference type="ARBA" id="ARBA00022490"/>
    </source>
</evidence>
<dbReference type="GO" id="GO:0005737">
    <property type="term" value="C:cytoplasm"/>
    <property type="evidence" value="ECO:0007669"/>
    <property type="project" value="UniProtKB-SubCell"/>
</dbReference>
<dbReference type="AlphaFoldDB" id="A0A4R0JCG5"/>
<dbReference type="PANTHER" id="PTHR35794">
    <property type="entry name" value="CELL DIVISION PROTEIN DIVIVA"/>
    <property type="match status" value="1"/>
</dbReference>
<dbReference type="Proteomes" id="UP000293342">
    <property type="component" value="Unassembled WGS sequence"/>
</dbReference>